<accession>A0AA36BEU3</accession>
<organism evidence="1 2">
    <name type="scientific">Octopus vulgaris</name>
    <name type="common">Common octopus</name>
    <dbReference type="NCBI Taxonomy" id="6645"/>
    <lineage>
        <taxon>Eukaryota</taxon>
        <taxon>Metazoa</taxon>
        <taxon>Spiralia</taxon>
        <taxon>Lophotrochozoa</taxon>
        <taxon>Mollusca</taxon>
        <taxon>Cephalopoda</taxon>
        <taxon>Coleoidea</taxon>
        <taxon>Octopodiformes</taxon>
        <taxon>Octopoda</taxon>
        <taxon>Incirrata</taxon>
        <taxon>Octopodidae</taxon>
        <taxon>Octopus</taxon>
    </lineage>
</organism>
<dbReference type="EMBL" id="OX597827">
    <property type="protein sequence ID" value="CAI9732372.1"/>
    <property type="molecule type" value="Genomic_DNA"/>
</dbReference>
<keyword evidence="2" id="KW-1185">Reference proteome</keyword>
<name>A0AA36BEU3_OCTVU</name>
<proteinExistence type="predicted"/>
<gene>
    <name evidence="1" type="ORF">OCTVUL_1B019015</name>
</gene>
<evidence type="ECO:0000313" key="2">
    <source>
        <dbReference type="Proteomes" id="UP001162480"/>
    </source>
</evidence>
<evidence type="ECO:0000313" key="1">
    <source>
        <dbReference type="EMBL" id="CAI9732372.1"/>
    </source>
</evidence>
<reference evidence="1" key="1">
    <citation type="submission" date="2023-08" db="EMBL/GenBank/DDBJ databases">
        <authorList>
            <person name="Alioto T."/>
            <person name="Alioto T."/>
            <person name="Gomez Garrido J."/>
        </authorList>
    </citation>
    <scope>NUCLEOTIDE SEQUENCE</scope>
</reference>
<dbReference type="AlphaFoldDB" id="A0AA36BEU3"/>
<sequence>MGKKEKEYITTNIARSGKPYRNLEFRNVKCIPYKLMLEYGFHVMEFHLTTKFSRIATFPQCAFKPESDLTKGDR</sequence>
<dbReference type="Proteomes" id="UP001162480">
    <property type="component" value="Chromosome 14"/>
</dbReference>
<protein>
    <submittedName>
        <fullName evidence="1">Uncharacterized protein</fullName>
    </submittedName>
</protein>